<proteinExistence type="predicted"/>
<gene>
    <name evidence="1" type="ORF">LNINA_LOCUS9131</name>
</gene>
<evidence type="ECO:0000313" key="2">
    <source>
        <dbReference type="Proteomes" id="UP001497472"/>
    </source>
</evidence>
<evidence type="ECO:0000313" key="1">
    <source>
        <dbReference type="EMBL" id="CAK1549864.1"/>
    </source>
</evidence>
<accession>A0AAV1JMN5</accession>
<sequence>MELKGKKCGQKRGSQLAYQAPLVRNFRSRRLRTSECKASRRGGHPGQDHEVEQCAAGCRGRLVTDVVLGAPSRLPNEATIHRNNARHDYL</sequence>
<dbReference type="EMBL" id="CAVLEF010000040">
    <property type="protein sequence ID" value="CAK1549864.1"/>
    <property type="molecule type" value="Genomic_DNA"/>
</dbReference>
<dbReference type="Proteomes" id="UP001497472">
    <property type="component" value="Unassembled WGS sequence"/>
</dbReference>
<keyword evidence="2" id="KW-1185">Reference proteome</keyword>
<dbReference type="AlphaFoldDB" id="A0AAV1JMN5"/>
<reference evidence="1 2" key="1">
    <citation type="submission" date="2023-11" db="EMBL/GenBank/DDBJ databases">
        <authorList>
            <person name="Okamura Y."/>
        </authorList>
    </citation>
    <scope>NUCLEOTIDE SEQUENCE [LARGE SCALE GENOMIC DNA]</scope>
</reference>
<organism evidence="1 2">
    <name type="scientific">Leptosia nina</name>
    <dbReference type="NCBI Taxonomy" id="320188"/>
    <lineage>
        <taxon>Eukaryota</taxon>
        <taxon>Metazoa</taxon>
        <taxon>Ecdysozoa</taxon>
        <taxon>Arthropoda</taxon>
        <taxon>Hexapoda</taxon>
        <taxon>Insecta</taxon>
        <taxon>Pterygota</taxon>
        <taxon>Neoptera</taxon>
        <taxon>Endopterygota</taxon>
        <taxon>Lepidoptera</taxon>
        <taxon>Glossata</taxon>
        <taxon>Ditrysia</taxon>
        <taxon>Papilionoidea</taxon>
        <taxon>Pieridae</taxon>
        <taxon>Pierinae</taxon>
        <taxon>Leptosia</taxon>
    </lineage>
</organism>
<protein>
    <submittedName>
        <fullName evidence="1">Uncharacterized protein</fullName>
    </submittedName>
</protein>
<name>A0AAV1JMN5_9NEOP</name>
<comment type="caution">
    <text evidence="1">The sequence shown here is derived from an EMBL/GenBank/DDBJ whole genome shotgun (WGS) entry which is preliminary data.</text>
</comment>